<dbReference type="InterPro" id="IPR036129">
    <property type="entry name" value="Glycerate_kinase_sf"/>
</dbReference>
<evidence type="ECO:0000256" key="2">
    <source>
        <dbReference type="ARBA" id="ARBA00022679"/>
    </source>
</evidence>
<dbReference type="InterPro" id="IPR018193">
    <property type="entry name" value="Glyc_kinase_flavodox-like_fold"/>
</dbReference>
<evidence type="ECO:0000313" key="5">
    <source>
        <dbReference type="EMBL" id="MBC1484906.1"/>
    </source>
</evidence>
<dbReference type="EC" id="2.7.1.-" evidence="5"/>
<dbReference type="PANTHER" id="PTHR21599">
    <property type="entry name" value="GLYCERATE KINASE"/>
    <property type="match status" value="1"/>
</dbReference>
<dbReference type="NCBIfam" id="TIGR00045">
    <property type="entry name" value="glycerate kinase"/>
    <property type="match status" value="1"/>
</dbReference>
<comment type="similarity">
    <text evidence="1 4">Belongs to the glycerate kinase type-1 family.</text>
</comment>
<gene>
    <name evidence="5" type="ORF">HB897_01515</name>
</gene>
<dbReference type="Gene3D" id="3.40.50.10350">
    <property type="entry name" value="Glycerate kinase, domain 1"/>
    <property type="match status" value="1"/>
</dbReference>
<dbReference type="PANTHER" id="PTHR21599:SF0">
    <property type="entry name" value="GLYCERATE KINASE"/>
    <property type="match status" value="1"/>
</dbReference>
<evidence type="ECO:0000313" key="6">
    <source>
        <dbReference type="Proteomes" id="UP000523362"/>
    </source>
</evidence>
<dbReference type="Gene3D" id="3.90.1510.10">
    <property type="entry name" value="Glycerate kinase, domain 2"/>
    <property type="match status" value="1"/>
</dbReference>
<evidence type="ECO:0000256" key="4">
    <source>
        <dbReference type="PIRNR" id="PIRNR006078"/>
    </source>
</evidence>
<accession>A0A7X1C588</accession>
<dbReference type="Proteomes" id="UP000523362">
    <property type="component" value="Unassembled WGS sequence"/>
</dbReference>
<dbReference type="GO" id="GO:0031388">
    <property type="term" value="P:organic acid phosphorylation"/>
    <property type="evidence" value="ECO:0007669"/>
    <property type="project" value="UniProtKB-UniRule"/>
</dbReference>
<reference evidence="5 6" key="1">
    <citation type="submission" date="2020-03" db="EMBL/GenBank/DDBJ databases">
        <title>Soil Listeria distribution.</title>
        <authorList>
            <person name="Liao J."/>
            <person name="Wiedmann M."/>
        </authorList>
    </citation>
    <scope>NUCLEOTIDE SEQUENCE [LARGE SCALE GENOMIC DNA]</scope>
    <source>
        <strain evidence="5 6">FSL L7-1560</strain>
    </source>
</reference>
<dbReference type="EMBL" id="JAARRG010000001">
    <property type="protein sequence ID" value="MBC1484906.1"/>
    <property type="molecule type" value="Genomic_DNA"/>
</dbReference>
<evidence type="ECO:0000256" key="3">
    <source>
        <dbReference type="ARBA" id="ARBA00022777"/>
    </source>
</evidence>
<dbReference type="InterPro" id="IPR004381">
    <property type="entry name" value="Glycerate_kinase"/>
</dbReference>
<dbReference type="AlphaFoldDB" id="A0A7X1C588"/>
<comment type="caution">
    <text evidence="5">The sequence shown here is derived from an EMBL/GenBank/DDBJ whole genome shotgun (WGS) entry which is preliminary data.</text>
</comment>
<dbReference type="InterPro" id="IPR018197">
    <property type="entry name" value="Glycerate_kinase_RE-like"/>
</dbReference>
<keyword evidence="3 4" id="KW-0418">Kinase</keyword>
<dbReference type="PIRSF" id="PIRSF006078">
    <property type="entry name" value="GlxK"/>
    <property type="match status" value="1"/>
</dbReference>
<dbReference type="GO" id="GO:0008887">
    <property type="term" value="F:glycerate kinase activity"/>
    <property type="evidence" value="ECO:0007669"/>
    <property type="project" value="UniProtKB-UniRule"/>
</dbReference>
<dbReference type="RefSeq" id="WP_185365080.1">
    <property type="nucleotide sequence ID" value="NZ_JAAIYQ010000001.1"/>
</dbReference>
<keyword evidence="2 4" id="KW-0808">Transferase</keyword>
<dbReference type="Pfam" id="PF02595">
    <property type="entry name" value="Gly_kinase"/>
    <property type="match status" value="1"/>
</dbReference>
<protein>
    <submittedName>
        <fullName evidence="5">Glycerate kinase</fullName>
        <ecNumber evidence="5">2.7.1.-</ecNumber>
    </submittedName>
</protein>
<name>A0A7X1C588_LISSE</name>
<sequence length="376" mass="39875">MKVLIAPDAFKESASAMQVAEAIKTGWQKARPNDTIQLFPVSDGGEGLLEVLKETCKLKMYQAEVTRLDGKKILASYGILTEQKTAIIESASAIGLDFIPADKRNPALMTSFGVGELILATLDQDIEKIIIGLGGSGTNDGGAGLLQALGVKLLDKNKNHIQPGGNHLKKLDQIDITQLDPRLKEISIQIASDVTNPLLGENGATRVFGPQKGATQEMLVELEKSMTIYGEKLDIFAARKISLIEGSGAAGGIAAGLIAIQNAEIVSGADLVIELSGLKKQLANTDLVIIGEGRIDAQSMMGKIPVRVAAEAKKAGASVLAIAGSTRIENKLAYQNGIDAVFPIIPELTDSATIFSQTNYNLMRTAENIAKLTLLF</sequence>
<organism evidence="5 6">
    <name type="scientific">Listeria seeligeri</name>
    <dbReference type="NCBI Taxonomy" id="1640"/>
    <lineage>
        <taxon>Bacteria</taxon>
        <taxon>Bacillati</taxon>
        <taxon>Bacillota</taxon>
        <taxon>Bacilli</taxon>
        <taxon>Bacillales</taxon>
        <taxon>Listeriaceae</taxon>
        <taxon>Listeria</taxon>
    </lineage>
</organism>
<proteinExistence type="inferred from homology"/>
<evidence type="ECO:0000256" key="1">
    <source>
        <dbReference type="ARBA" id="ARBA00006284"/>
    </source>
</evidence>
<dbReference type="SUPFAM" id="SSF110738">
    <property type="entry name" value="Glycerate kinase I"/>
    <property type="match status" value="1"/>
</dbReference>